<keyword evidence="2" id="KW-1185">Reference proteome</keyword>
<evidence type="ECO:0000313" key="2">
    <source>
        <dbReference type="Proteomes" id="UP000815325"/>
    </source>
</evidence>
<evidence type="ECO:0000313" key="1">
    <source>
        <dbReference type="EMBL" id="KAF5829901.1"/>
    </source>
</evidence>
<dbReference type="EMBL" id="MU070102">
    <property type="protein sequence ID" value="KAF5829901.1"/>
    <property type="molecule type" value="Genomic_DNA"/>
</dbReference>
<organism evidence="1 2">
    <name type="scientific">Dunaliella salina</name>
    <name type="common">Green alga</name>
    <name type="synonym">Protococcus salinus</name>
    <dbReference type="NCBI Taxonomy" id="3046"/>
    <lineage>
        <taxon>Eukaryota</taxon>
        <taxon>Viridiplantae</taxon>
        <taxon>Chlorophyta</taxon>
        <taxon>core chlorophytes</taxon>
        <taxon>Chlorophyceae</taxon>
        <taxon>CS clade</taxon>
        <taxon>Chlamydomonadales</taxon>
        <taxon>Dunaliellaceae</taxon>
        <taxon>Dunaliella</taxon>
    </lineage>
</organism>
<sequence>MGLASWALGRIRKPLGVGFKVGKLIVNCVQTGPRPLRITEKVAIFLIGQKKGNAALALYVVKIICGKVISGRRAEQALTILSDHTSCDHGLVEHGDVVLALQSTQFLFTDSKVTDARAGFFFVQILMEKQAIDSRITGRYRTQGGFFDAAACLRDFYGSSKAYKLIREVRKLGPEAGQNGKRVLAPIVERTWHENCVSLRNDAIDFLLL</sequence>
<reference evidence="1" key="1">
    <citation type="submission" date="2017-08" db="EMBL/GenBank/DDBJ databases">
        <authorList>
            <person name="Polle J.E."/>
            <person name="Barry K."/>
            <person name="Cushman J."/>
            <person name="Schmutz J."/>
            <person name="Tran D."/>
            <person name="Hathwaick L.T."/>
            <person name="Yim W.C."/>
            <person name="Jenkins J."/>
            <person name="Mckie-Krisberg Z.M."/>
            <person name="Prochnik S."/>
            <person name="Lindquist E."/>
            <person name="Dockter R.B."/>
            <person name="Adam C."/>
            <person name="Molina H."/>
            <person name="Bunkerborg J."/>
            <person name="Jin E."/>
            <person name="Buchheim M."/>
            <person name="Magnuson J."/>
        </authorList>
    </citation>
    <scope>NUCLEOTIDE SEQUENCE</scope>
    <source>
        <strain evidence="1">CCAP 19/18</strain>
    </source>
</reference>
<gene>
    <name evidence="1" type="ORF">DUNSADRAFT_15324</name>
</gene>
<comment type="caution">
    <text evidence="1">The sequence shown here is derived from an EMBL/GenBank/DDBJ whole genome shotgun (WGS) entry which is preliminary data.</text>
</comment>
<proteinExistence type="predicted"/>
<accession>A0ABQ7G5Q0</accession>
<name>A0ABQ7G5Q0_DUNSA</name>
<dbReference type="Proteomes" id="UP000815325">
    <property type="component" value="Unassembled WGS sequence"/>
</dbReference>
<protein>
    <submittedName>
        <fullName evidence="1">Uncharacterized protein</fullName>
    </submittedName>
</protein>